<dbReference type="Gene3D" id="2.60.40.200">
    <property type="entry name" value="Superoxide dismutase, copper/zinc binding domain"/>
    <property type="match status" value="1"/>
</dbReference>
<dbReference type="Pfam" id="PF00080">
    <property type="entry name" value="Sod_Cu"/>
    <property type="match status" value="1"/>
</dbReference>
<comment type="caution">
    <text evidence="3">The sequence shown here is derived from an EMBL/GenBank/DDBJ whole genome shotgun (WGS) entry which is preliminary data.</text>
</comment>
<evidence type="ECO:0000256" key="1">
    <source>
        <dbReference type="ARBA" id="ARBA00010457"/>
    </source>
</evidence>
<evidence type="ECO:0000313" key="4">
    <source>
        <dbReference type="Proteomes" id="UP001597213"/>
    </source>
</evidence>
<comment type="similarity">
    <text evidence="1">Belongs to the Cu-Zn superoxide dismutase family.</text>
</comment>
<organism evidence="3 4">
    <name type="scientific">Paracoccus pacificus</name>
    <dbReference type="NCBI Taxonomy" id="1463598"/>
    <lineage>
        <taxon>Bacteria</taxon>
        <taxon>Pseudomonadati</taxon>
        <taxon>Pseudomonadota</taxon>
        <taxon>Alphaproteobacteria</taxon>
        <taxon>Rhodobacterales</taxon>
        <taxon>Paracoccaceae</taxon>
        <taxon>Paracoccus</taxon>
    </lineage>
</organism>
<dbReference type="InterPro" id="IPR036423">
    <property type="entry name" value="SOD-like_Cu/Zn_dom_sf"/>
</dbReference>
<evidence type="ECO:0000259" key="2">
    <source>
        <dbReference type="Pfam" id="PF00080"/>
    </source>
</evidence>
<protein>
    <submittedName>
        <fullName evidence="3">Superoxide dismutase family protein</fullName>
    </submittedName>
</protein>
<name>A0ABW4R997_9RHOB</name>
<dbReference type="InterPro" id="IPR024134">
    <property type="entry name" value="SOD_Cu/Zn_/chaperone"/>
</dbReference>
<feature type="domain" description="Superoxide dismutase copper/zinc binding" evidence="2">
    <location>
        <begin position="66"/>
        <end position="191"/>
    </location>
</feature>
<sequence length="196" mass="19397">MQRFFATTKAIPQPGHRARPSGAWVAGALLFLAAAVTALPGHAQDAPAAAPPVTAQLVTADGTAMGMVSVADTASGMALVTLNLSGVPEGVHGAHIHETGTCDGPDFKSAGGHLAGGRAHGVMDAQGPHQGDLPNVHAPATGTVMVEYFVPNLPADVLTDADGAAFILHAGADDYAGQPAGNAGDRLACGVFAPAG</sequence>
<proteinExistence type="inferred from homology"/>
<dbReference type="PANTHER" id="PTHR10003">
    <property type="entry name" value="SUPEROXIDE DISMUTASE CU-ZN -RELATED"/>
    <property type="match status" value="1"/>
</dbReference>
<dbReference type="RefSeq" id="WP_379143685.1">
    <property type="nucleotide sequence ID" value="NZ_JBHUEN010000043.1"/>
</dbReference>
<gene>
    <name evidence="3" type="ORF">ACFSCT_13925</name>
</gene>
<reference evidence="4" key="1">
    <citation type="journal article" date="2019" name="Int. J. Syst. Evol. Microbiol.">
        <title>The Global Catalogue of Microorganisms (GCM) 10K type strain sequencing project: providing services to taxonomists for standard genome sequencing and annotation.</title>
        <authorList>
            <consortium name="The Broad Institute Genomics Platform"/>
            <consortium name="The Broad Institute Genome Sequencing Center for Infectious Disease"/>
            <person name="Wu L."/>
            <person name="Ma J."/>
        </authorList>
    </citation>
    <scope>NUCLEOTIDE SEQUENCE [LARGE SCALE GENOMIC DNA]</scope>
    <source>
        <strain evidence="4">CCUG 56029</strain>
    </source>
</reference>
<dbReference type="EMBL" id="JBHUEN010000043">
    <property type="protein sequence ID" value="MFD1882817.1"/>
    <property type="molecule type" value="Genomic_DNA"/>
</dbReference>
<dbReference type="InterPro" id="IPR001424">
    <property type="entry name" value="SOD_Cu_Zn_dom"/>
</dbReference>
<dbReference type="Proteomes" id="UP001597213">
    <property type="component" value="Unassembled WGS sequence"/>
</dbReference>
<evidence type="ECO:0000313" key="3">
    <source>
        <dbReference type="EMBL" id="MFD1882817.1"/>
    </source>
</evidence>
<keyword evidence="4" id="KW-1185">Reference proteome</keyword>
<dbReference type="SUPFAM" id="SSF49329">
    <property type="entry name" value="Cu,Zn superoxide dismutase-like"/>
    <property type="match status" value="1"/>
</dbReference>
<accession>A0ABW4R997</accession>